<dbReference type="Proteomes" id="UP001365405">
    <property type="component" value="Unassembled WGS sequence"/>
</dbReference>
<proteinExistence type="predicted"/>
<evidence type="ECO:0000256" key="1">
    <source>
        <dbReference type="SAM" id="SignalP"/>
    </source>
</evidence>
<dbReference type="EMBL" id="JBBUTH010000002">
    <property type="protein sequence ID" value="MEK8049627.1"/>
    <property type="molecule type" value="Genomic_DNA"/>
</dbReference>
<gene>
    <name evidence="2" type="ORF">AACH10_05190</name>
</gene>
<keyword evidence="3" id="KW-1185">Reference proteome</keyword>
<protein>
    <recommendedName>
        <fullName evidence="4">Copper-binding protein</fullName>
    </recommendedName>
</protein>
<comment type="caution">
    <text evidence="2">The sequence shown here is derived from an EMBL/GenBank/DDBJ whole genome shotgun (WGS) entry which is preliminary data.</text>
</comment>
<keyword evidence="1" id="KW-0732">Signal</keyword>
<accession>A0ABU9CGK2</accession>
<name>A0ABU9CGK2_9BURK</name>
<evidence type="ECO:0000313" key="2">
    <source>
        <dbReference type="EMBL" id="MEK8049627.1"/>
    </source>
</evidence>
<dbReference type="RefSeq" id="WP_341409307.1">
    <property type="nucleotide sequence ID" value="NZ_JBBUTH010000002.1"/>
</dbReference>
<reference evidence="2 3" key="1">
    <citation type="submission" date="2024-04" db="EMBL/GenBank/DDBJ databases">
        <title>Novel species of the genus Ideonella isolated from streams.</title>
        <authorList>
            <person name="Lu H."/>
        </authorList>
    </citation>
    <scope>NUCLEOTIDE SEQUENCE [LARGE SCALE GENOMIC DNA]</scope>
    <source>
        <strain evidence="2 3">DXS22W</strain>
    </source>
</reference>
<feature type="signal peptide" evidence="1">
    <location>
        <begin position="1"/>
        <end position="23"/>
    </location>
</feature>
<feature type="chain" id="PRO_5046985397" description="Copper-binding protein" evidence="1">
    <location>
        <begin position="24"/>
        <end position="129"/>
    </location>
</feature>
<organism evidence="2 3">
    <name type="scientific">Pseudaquabacterium inlustre</name>
    <dbReference type="NCBI Taxonomy" id="2984192"/>
    <lineage>
        <taxon>Bacteria</taxon>
        <taxon>Pseudomonadati</taxon>
        <taxon>Pseudomonadota</taxon>
        <taxon>Betaproteobacteria</taxon>
        <taxon>Burkholderiales</taxon>
        <taxon>Sphaerotilaceae</taxon>
        <taxon>Pseudaquabacterium</taxon>
    </lineage>
</organism>
<sequence>MTRRTLGTTLAALALAGPLAAQAAMVAGPGGTAEQGRRMVFDTPPSASAASAPALDLAEGRLDAVDLAAGRVVINGRPVALHPQGLRVIGGAGQALAGPAALVAGQRVRFALEPGTAAQRRIVLIFIER</sequence>
<evidence type="ECO:0008006" key="4">
    <source>
        <dbReference type="Google" id="ProtNLM"/>
    </source>
</evidence>
<evidence type="ECO:0000313" key="3">
    <source>
        <dbReference type="Proteomes" id="UP001365405"/>
    </source>
</evidence>